<evidence type="ECO:0000259" key="5">
    <source>
        <dbReference type="PROSITE" id="PS51891"/>
    </source>
</evidence>
<evidence type="ECO:0000256" key="4">
    <source>
        <dbReference type="ARBA" id="ARBA00023239"/>
    </source>
</evidence>
<comment type="similarity">
    <text evidence="1">Belongs to the Gfa family.</text>
</comment>
<name>A0AB74UAW2_9GAMM</name>
<evidence type="ECO:0000256" key="3">
    <source>
        <dbReference type="ARBA" id="ARBA00022833"/>
    </source>
</evidence>
<gene>
    <name evidence="6" type="ORF">ABV408_08095</name>
</gene>
<dbReference type="RefSeq" id="WP_353981905.1">
    <property type="nucleotide sequence ID" value="NZ_CP159578.1"/>
</dbReference>
<proteinExistence type="inferred from homology"/>
<dbReference type="GO" id="GO:0046872">
    <property type="term" value="F:metal ion binding"/>
    <property type="evidence" value="ECO:0007669"/>
    <property type="project" value="UniProtKB-KW"/>
</dbReference>
<dbReference type="PROSITE" id="PS51891">
    <property type="entry name" value="CENP_V_GFA"/>
    <property type="match status" value="1"/>
</dbReference>
<evidence type="ECO:0000313" key="6">
    <source>
        <dbReference type="EMBL" id="XCJ81127.1"/>
    </source>
</evidence>
<keyword evidence="2" id="KW-0479">Metal-binding</keyword>
<dbReference type="AlphaFoldDB" id="A0AB74UAW2"/>
<feature type="domain" description="CENP-V/GFA" evidence="5">
    <location>
        <begin position="2"/>
        <end position="102"/>
    </location>
</feature>
<keyword evidence="3" id="KW-0862">Zinc</keyword>
<sequence>MVEGSCLCGKITYRIDIYPDKVFNCHCRFCRKAHGADYATMAMADAASLTLNDESGCLREHQGAAGGYRAFCADCGTRLMNYSPDRQRFFLIALSTVDTPLEVKPAAHINLESKAPWCEPAAGIPQFPAFPEGV</sequence>
<dbReference type="Pfam" id="PF04828">
    <property type="entry name" value="GFA"/>
    <property type="match status" value="1"/>
</dbReference>
<reference evidence="6" key="1">
    <citation type="submission" date="2024-06" db="EMBL/GenBank/DDBJ databases">
        <title>Complete genome of Salinicola endophyticus HNIBRBA4755.</title>
        <authorList>
            <person name="Shin S.Y."/>
            <person name="Kang H."/>
            <person name="Song J."/>
        </authorList>
    </citation>
    <scope>NUCLEOTIDE SEQUENCE</scope>
    <source>
        <strain evidence="6">HNIBRBA4755</strain>
    </source>
</reference>
<dbReference type="PANTHER" id="PTHR33337">
    <property type="entry name" value="GFA DOMAIN-CONTAINING PROTEIN"/>
    <property type="match status" value="1"/>
</dbReference>
<evidence type="ECO:0000256" key="1">
    <source>
        <dbReference type="ARBA" id="ARBA00005495"/>
    </source>
</evidence>
<dbReference type="InterPro" id="IPR011057">
    <property type="entry name" value="Mss4-like_sf"/>
</dbReference>
<organism evidence="6">
    <name type="scientific">Salinicola endophyticus</name>
    <dbReference type="NCBI Taxonomy" id="1949083"/>
    <lineage>
        <taxon>Bacteria</taxon>
        <taxon>Pseudomonadati</taxon>
        <taxon>Pseudomonadota</taxon>
        <taxon>Gammaproteobacteria</taxon>
        <taxon>Oceanospirillales</taxon>
        <taxon>Halomonadaceae</taxon>
        <taxon>Salinicola</taxon>
    </lineage>
</organism>
<dbReference type="EMBL" id="CP159578">
    <property type="protein sequence ID" value="XCJ81127.1"/>
    <property type="molecule type" value="Genomic_DNA"/>
</dbReference>
<dbReference type="GO" id="GO:0016846">
    <property type="term" value="F:carbon-sulfur lyase activity"/>
    <property type="evidence" value="ECO:0007669"/>
    <property type="project" value="InterPro"/>
</dbReference>
<accession>A0AB74UAW2</accession>
<dbReference type="SUPFAM" id="SSF51316">
    <property type="entry name" value="Mss4-like"/>
    <property type="match status" value="1"/>
</dbReference>
<keyword evidence="4" id="KW-0456">Lyase</keyword>
<dbReference type="InterPro" id="IPR006913">
    <property type="entry name" value="CENP-V/GFA"/>
</dbReference>
<dbReference type="Gene3D" id="3.90.1590.10">
    <property type="entry name" value="glutathione-dependent formaldehyde- activating enzyme (gfa)"/>
    <property type="match status" value="1"/>
</dbReference>
<dbReference type="PANTHER" id="PTHR33337:SF40">
    <property type="entry name" value="CENP-V_GFA DOMAIN-CONTAINING PROTEIN-RELATED"/>
    <property type="match status" value="1"/>
</dbReference>
<protein>
    <submittedName>
        <fullName evidence="6">GFA family protein</fullName>
    </submittedName>
</protein>
<evidence type="ECO:0000256" key="2">
    <source>
        <dbReference type="ARBA" id="ARBA00022723"/>
    </source>
</evidence>